<sequence length="66" mass="7155">MSLNLQGPGDKLAAKGSKRKWEKSCSSVQEDEDGSGVHMATGDPTCSRLCNTSVPYVSKGEFKEKY</sequence>
<gene>
    <name evidence="2" type="ORF">PLEPLA_LOCUS29481</name>
</gene>
<comment type="caution">
    <text evidence="2">The sequence shown here is derived from an EMBL/GenBank/DDBJ whole genome shotgun (WGS) entry which is preliminary data.</text>
</comment>
<evidence type="ECO:0000313" key="3">
    <source>
        <dbReference type="Proteomes" id="UP001153269"/>
    </source>
</evidence>
<proteinExistence type="predicted"/>
<reference evidence="2" key="1">
    <citation type="submission" date="2020-03" db="EMBL/GenBank/DDBJ databases">
        <authorList>
            <person name="Weist P."/>
        </authorList>
    </citation>
    <scope>NUCLEOTIDE SEQUENCE</scope>
</reference>
<feature type="region of interest" description="Disordered" evidence="1">
    <location>
        <begin position="1"/>
        <end position="42"/>
    </location>
</feature>
<dbReference type="Proteomes" id="UP001153269">
    <property type="component" value="Unassembled WGS sequence"/>
</dbReference>
<dbReference type="EMBL" id="CADEAL010002691">
    <property type="protein sequence ID" value="CAB1441734.1"/>
    <property type="molecule type" value="Genomic_DNA"/>
</dbReference>
<dbReference type="AlphaFoldDB" id="A0A9N7YXW2"/>
<protein>
    <submittedName>
        <fullName evidence="2">Uncharacterized protein</fullName>
    </submittedName>
</protein>
<evidence type="ECO:0000313" key="2">
    <source>
        <dbReference type="EMBL" id="CAB1441734.1"/>
    </source>
</evidence>
<keyword evidence="3" id="KW-1185">Reference proteome</keyword>
<name>A0A9N7YXW2_PLEPL</name>
<accession>A0A9N7YXW2</accession>
<evidence type="ECO:0000256" key="1">
    <source>
        <dbReference type="SAM" id="MobiDB-lite"/>
    </source>
</evidence>
<organism evidence="2 3">
    <name type="scientific">Pleuronectes platessa</name>
    <name type="common">European plaice</name>
    <dbReference type="NCBI Taxonomy" id="8262"/>
    <lineage>
        <taxon>Eukaryota</taxon>
        <taxon>Metazoa</taxon>
        <taxon>Chordata</taxon>
        <taxon>Craniata</taxon>
        <taxon>Vertebrata</taxon>
        <taxon>Euteleostomi</taxon>
        <taxon>Actinopterygii</taxon>
        <taxon>Neopterygii</taxon>
        <taxon>Teleostei</taxon>
        <taxon>Neoteleostei</taxon>
        <taxon>Acanthomorphata</taxon>
        <taxon>Carangaria</taxon>
        <taxon>Pleuronectiformes</taxon>
        <taxon>Pleuronectoidei</taxon>
        <taxon>Pleuronectidae</taxon>
        <taxon>Pleuronectes</taxon>
    </lineage>
</organism>